<name>A0A1D8TNF3_9CYAN</name>
<dbReference type="Proteomes" id="UP000177870">
    <property type="component" value="Chromosome"/>
</dbReference>
<gene>
    <name evidence="1" type="ORF">BJP34_06740</name>
</gene>
<sequence length="65" mass="7525">MFQKRPKDITGFPPLYRKQGCFILAKNRWGDGEMGRWGDGEKRSANSRNFGQIYLTLLEGRITNC</sequence>
<reference evidence="2" key="1">
    <citation type="submission" date="2016-10" db="EMBL/GenBank/DDBJ databases">
        <title>Comparative genomics uncovers the prolific and rare metabolic potential of the cyanobacterial genus Moorea.</title>
        <authorList>
            <person name="Leao T."/>
            <person name="Castelao G."/>
            <person name="Korobeynikov A."/>
            <person name="Monroe E.A."/>
            <person name="Podell S."/>
            <person name="Glukhov E."/>
            <person name="Allen E."/>
            <person name="Gerwick W.H."/>
            <person name="Gerwick L."/>
        </authorList>
    </citation>
    <scope>NUCLEOTIDE SEQUENCE [LARGE SCALE GENOMIC DNA]</scope>
    <source>
        <strain evidence="2">PAL-8-15-08-1</strain>
    </source>
</reference>
<evidence type="ECO:0000313" key="1">
    <source>
        <dbReference type="EMBL" id="AOW99188.1"/>
    </source>
</evidence>
<evidence type="ECO:0000313" key="2">
    <source>
        <dbReference type="Proteomes" id="UP000177870"/>
    </source>
</evidence>
<dbReference type="EMBL" id="CP017599">
    <property type="protein sequence ID" value="AOW99188.1"/>
    <property type="molecule type" value="Genomic_DNA"/>
</dbReference>
<dbReference type="KEGG" id="mpro:BJP34_06740"/>
<dbReference type="AlphaFoldDB" id="A0A1D8TNF3"/>
<protein>
    <submittedName>
        <fullName evidence="1">Uncharacterized protein</fullName>
    </submittedName>
</protein>
<organism evidence="1 2">
    <name type="scientific">Moorena producens PAL-8-15-08-1</name>
    <dbReference type="NCBI Taxonomy" id="1458985"/>
    <lineage>
        <taxon>Bacteria</taxon>
        <taxon>Bacillati</taxon>
        <taxon>Cyanobacteriota</taxon>
        <taxon>Cyanophyceae</taxon>
        <taxon>Coleofasciculales</taxon>
        <taxon>Coleofasciculaceae</taxon>
        <taxon>Moorena</taxon>
    </lineage>
</organism>
<proteinExistence type="predicted"/>
<accession>A0A1D8TNF3</accession>